<protein>
    <recommendedName>
        <fullName evidence="5">Lipoprotein</fullName>
    </recommendedName>
</protein>
<dbReference type="RefSeq" id="WP_377286495.1">
    <property type="nucleotide sequence ID" value="NZ_JBHSBM010000012.1"/>
</dbReference>
<name>A0ABV8I2H5_9ACTN</name>
<keyword evidence="4" id="KW-1185">Reference proteome</keyword>
<accession>A0ABV8I2H5</accession>
<evidence type="ECO:0000256" key="2">
    <source>
        <dbReference type="SAM" id="SignalP"/>
    </source>
</evidence>
<feature type="region of interest" description="Disordered" evidence="1">
    <location>
        <begin position="31"/>
        <end position="102"/>
    </location>
</feature>
<feature type="chain" id="PRO_5046398747" description="Lipoprotein" evidence="2">
    <location>
        <begin position="29"/>
        <end position="102"/>
    </location>
</feature>
<evidence type="ECO:0008006" key="5">
    <source>
        <dbReference type="Google" id="ProtNLM"/>
    </source>
</evidence>
<dbReference type="PROSITE" id="PS51257">
    <property type="entry name" value="PROKAR_LIPOPROTEIN"/>
    <property type="match status" value="1"/>
</dbReference>
<reference evidence="4" key="1">
    <citation type="journal article" date="2019" name="Int. J. Syst. Evol. Microbiol.">
        <title>The Global Catalogue of Microorganisms (GCM) 10K type strain sequencing project: providing services to taxonomists for standard genome sequencing and annotation.</title>
        <authorList>
            <consortium name="The Broad Institute Genomics Platform"/>
            <consortium name="The Broad Institute Genome Sequencing Center for Infectious Disease"/>
            <person name="Wu L."/>
            <person name="Ma J."/>
        </authorList>
    </citation>
    <scope>NUCLEOTIDE SEQUENCE [LARGE SCALE GENOMIC DNA]</scope>
    <source>
        <strain evidence="4">TBRC 4489</strain>
    </source>
</reference>
<sequence>MNKALSRTVLSGITGITVVLSAPFAAMACEEHSGEHGGGRSGDAQTRNGDAQTRNGDAQTRNGDAQTRNGDAEEEPDSYANGVSQSDSSLKAGPKGASNGVD</sequence>
<evidence type="ECO:0000256" key="1">
    <source>
        <dbReference type="SAM" id="MobiDB-lite"/>
    </source>
</evidence>
<dbReference type="EMBL" id="JBHSBM010000012">
    <property type="protein sequence ID" value="MFC4058249.1"/>
    <property type="molecule type" value="Genomic_DNA"/>
</dbReference>
<comment type="caution">
    <text evidence="3">The sequence shown here is derived from an EMBL/GenBank/DDBJ whole genome shotgun (WGS) entry which is preliminary data.</text>
</comment>
<gene>
    <name evidence="3" type="ORF">ACFOWE_08090</name>
</gene>
<keyword evidence="2" id="KW-0732">Signal</keyword>
<evidence type="ECO:0000313" key="3">
    <source>
        <dbReference type="EMBL" id="MFC4058249.1"/>
    </source>
</evidence>
<proteinExistence type="predicted"/>
<dbReference type="Proteomes" id="UP001595850">
    <property type="component" value="Unassembled WGS sequence"/>
</dbReference>
<feature type="signal peptide" evidence="2">
    <location>
        <begin position="1"/>
        <end position="28"/>
    </location>
</feature>
<organism evidence="3 4">
    <name type="scientific">Planomonospora corallina</name>
    <dbReference type="NCBI Taxonomy" id="1806052"/>
    <lineage>
        <taxon>Bacteria</taxon>
        <taxon>Bacillati</taxon>
        <taxon>Actinomycetota</taxon>
        <taxon>Actinomycetes</taxon>
        <taxon>Streptosporangiales</taxon>
        <taxon>Streptosporangiaceae</taxon>
        <taxon>Planomonospora</taxon>
    </lineage>
</organism>
<evidence type="ECO:0000313" key="4">
    <source>
        <dbReference type="Proteomes" id="UP001595850"/>
    </source>
</evidence>
<feature type="compositionally biased region" description="Polar residues" evidence="1">
    <location>
        <begin position="43"/>
        <end position="69"/>
    </location>
</feature>